<evidence type="ECO:0000313" key="3">
    <source>
        <dbReference type="Proteomes" id="UP000001555"/>
    </source>
</evidence>
<dbReference type="VEuPathDB" id="VectorBase:ISCP_005207"/>
<dbReference type="PaxDb" id="6945-B7PIQ4"/>
<dbReference type="EMBL" id="DS720563">
    <property type="protein sequence ID" value="EEC06476.1"/>
    <property type="molecule type" value="Genomic_DNA"/>
</dbReference>
<accession>B7PIQ4</accession>
<gene>
    <name evidence="1" type="ORF">IscW_ISCW003936</name>
</gene>
<proteinExistence type="predicted"/>
<dbReference type="AlphaFoldDB" id="B7PIQ4"/>
<evidence type="ECO:0000313" key="1">
    <source>
        <dbReference type="EMBL" id="EEC06476.1"/>
    </source>
</evidence>
<dbReference type="VEuPathDB" id="VectorBase:ISCI003936"/>
<evidence type="ECO:0000313" key="2">
    <source>
        <dbReference type="EnsemblMetazoa" id="ISCW003936-PA"/>
    </source>
</evidence>
<dbReference type="OrthoDB" id="6141723at2759"/>
<protein>
    <submittedName>
        <fullName evidence="1 2">Uncharacterized protein</fullName>
    </submittedName>
</protein>
<dbReference type="VEuPathDB" id="VectorBase:ISCW003936"/>
<dbReference type="HOGENOM" id="CLU_1541813_0_0_1"/>
<keyword evidence="3" id="KW-1185">Reference proteome</keyword>
<dbReference type="Proteomes" id="UP000001555">
    <property type="component" value="Unassembled WGS sequence"/>
</dbReference>
<organism>
    <name type="scientific">Ixodes scapularis</name>
    <name type="common">Black-legged tick</name>
    <name type="synonym">Deer tick</name>
    <dbReference type="NCBI Taxonomy" id="6945"/>
    <lineage>
        <taxon>Eukaryota</taxon>
        <taxon>Metazoa</taxon>
        <taxon>Ecdysozoa</taxon>
        <taxon>Arthropoda</taxon>
        <taxon>Chelicerata</taxon>
        <taxon>Arachnida</taxon>
        <taxon>Acari</taxon>
        <taxon>Parasitiformes</taxon>
        <taxon>Ixodida</taxon>
        <taxon>Ixodoidea</taxon>
        <taxon>Ixodidae</taxon>
        <taxon>Ixodinae</taxon>
        <taxon>Ixodes</taxon>
    </lineage>
</organism>
<dbReference type="EMBL" id="ABJB010398726">
    <property type="status" value="NOT_ANNOTATED_CDS"/>
    <property type="molecule type" value="Genomic_DNA"/>
</dbReference>
<dbReference type="InParanoid" id="B7PIQ4"/>
<sequence>MGLRSQLQELLTRVSKVPLRPQQRLVILRFHLHSRLYHRLVLAPWTDALPKKMDAIIRRSVRRWMNLPRNTTLVFFHAPVTEGGLVITSLRASTPSMLLRRLSALPLSHHSGCEAALQTPLLTSLQRRAAAATNYQDRDRTTKVEVHRMWAMLVHRSCDGKALKESRKVPAAYR</sequence>
<dbReference type="EnsemblMetazoa" id="ISCW003936-RA">
    <property type="protein sequence ID" value="ISCW003936-PA"/>
    <property type="gene ID" value="ISCW003936"/>
</dbReference>
<reference evidence="2" key="2">
    <citation type="submission" date="2020-05" db="UniProtKB">
        <authorList>
            <consortium name="EnsemblMetazoa"/>
        </authorList>
    </citation>
    <scope>IDENTIFICATION</scope>
    <source>
        <strain evidence="2">wikel</strain>
    </source>
</reference>
<reference evidence="1 3" key="1">
    <citation type="submission" date="2008-03" db="EMBL/GenBank/DDBJ databases">
        <title>Annotation of Ixodes scapularis.</title>
        <authorList>
            <consortium name="Ixodes scapularis Genome Project Consortium"/>
            <person name="Caler E."/>
            <person name="Hannick L.I."/>
            <person name="Bidwell S."/>
            <person name="Joardar V."/>
            <person name="Thiagarajan M."/>
            <person name="Amedeo P."/>
            <person name="Galinsky K.J."/>
            <person name="Schobel S."/>
            <person name="Inman J."/>
            <person name="Hostetler J."/>
            <person name="Miller J."/>
            <person name="Hammond M."/>
            <person name="Megy K."/>
            <person name="Lawson D."/>
            <person name="Kodira C."/>
            <person name="Sutton G."/>
            <person name="Meyer J."/>
            <person name="Hill C.A."/>
            <person name="Birren B."/>
            <person name="Nene V."/>
            <person name="Collins F."/>
            <person name="Alarcon-Chaidez F."/>
            <person name="Wikel S."/>
            <person name="Strausberg R."/>
        </authorList>
    </citation>
    <scope>NUCLEOTIDE SEQUENCE [LARGE SCALE GENOMIC DNA]</scope>
    <source>
        <strain evidence="3">Wikel</strain>
        <strain evidence="1">Wikel colony</strain>
    </source>
</reference>
<name>B7PIQ4_IXOSC</name>